<evidence type="ECO:0000313" key="1">
    <source>
        <dbReference type="EMBL" id="KAK8897983.1"/>
    </source>
</evidence>
<sequence length="168" mass="20031">MMLFDVRNRYSESAFDADLFNTSPDEFEEYFQNYQNMPTKMSAWRHETWDTYKSKVALKDSTILKPQSKDDLSYSHEISKFEIFREDSPLKYVNFKNPERKLPQSSPRTEVANECFIDQNRLRHPPVGPQTYFLIVLNTLKIIFSTIIQVQNLMLYVIQMRVDRKRIG</sequence>
<name>A0ABR2L3Q5_9EUKA</name>
<evidence type="ECO:0000313" key="2">
    <source>
        <dbReference type="Proteomes" id="UP001470230"/>
    </source>
</evidence>
<keyword evidence="2" id="KW-1185">Reference proteome</keyword>
<comment type="caution">
    <text evidence="1">The sequence shown here is derived from an EMBL/GenBank/DDBJ whole genome shotgun (WGS) entry which is preliminary data.</text>
</comment>
<proteinExistence type="predicted"/>
<gene>
    <name evidence="1" type="ORF">M9Y10_000227</name>
</gene>
<organism evidence="1 2">
    <name type="scientific">Tritrichomonas musculus</name>
    <dbReference type="NCBI Taxonomy" id="1915356"/>
    <lineage>
        <taxon>Eukaryota</taxon>
        <taxon>Metamonada</taxon>
        <taxon>Parabasalia</taxon>
        <taxon>Tritrichomonadida</taxon>
        <taxon>Tritrichomonadidae</taxon>
        <taxon>Tritrichomonas</taxon>
    </lineage>
</organism>
<dbReference type="EMBL" id="JAPFFF010000001">
    <property type="protein sequence ID" value="KAK8897983.1"/>
    <property type="molecule type" value="Genomic_DNA"/>
</dbReference>
<dbReference type="Proteomes" id="UP001470230">
    <property type="component" value="Unassembled WGS sequence"/>
</dbReference>
<protein>
    <submittedName>
        <fullName evidence="1">Uncharacterized protein</fullName>
    </submittedName>
</protein>
<reference evidence="1 2" key="1">
    <citation type="submission" date="2024-04" db="EMBL/GenBank/DDBJ databases">
        <title>Tritrichomonas musculus Genome.</title>
        <authorList>
            <person name="Alves-Ferreira E."/>
            <person name="Grigg M."/>
            <person name="Lorenzi H."/>
            <person name="Galac M."/>
        </authorList>
    </citation>
    <scope>NUCLEOTIDE SEQUENCE [LARGE SCALE GENOMIC DNA]</scope>
    <source>
        <strain evidence="1 2">EAF2021</strain>
    </source>
</reference>
<accession>A0ABR2L3Q5</accession>